<keyword evidence="3" id="KW-1185">Reference proteome</keyword>
<proteinExistence type="inferred from homology"/>
<sequence length="186" mass="20467">MAHGHATRELGAERALAFGRKPLLQPYIQDGPYEYRFGVNFAFSGATASGDAETTPINLAAQISQFLRFKMDTDQQSREQGWSPYDIKLPTKDVFENALYILEFGGNDVINAAVQGQDRLYIIGYVIPTAIKVITVGARTLYESGARRFLFFATPNAGCSTVIVTVFGDTAELDGMGCVKFVNEYN</sequence>
<dbReference type="PANTHER" id="PTHR22835">
    <property type="entry name" value="ZINC FINGER FYVE DOMAIN CONTAINING PROTEIN"/>
    <property type="match status" value="1"/>
</dbReference>
<dbReference type="EMBL" id="JBHFFA010000008">
    <property type="protein sequence ID" value="KAL2609335.1"/>
    <property type="molecule type" value="Genomic_DNA"/>
</dbReference>
<dbReference type="Pfam" id="PF00657">
    <property type="entry name" value="Lipase_GDSL"/>
    <property type="match status" value="1"/>
</dbReference>
<name>A0ABD1XK57_9MARC</name>
<evidence type="ECO:0000313" key="2">
    <source>
        <dbReference type="EMBL" id="KAL2609335.1"/>
    </source>
</evidence>
<organism evidence="2 3">
    <name type="scientific">Riccia fluitans</name>
    <dbReference type="NCBI Taxonomy" id="41844"/>
    <lineage>
        <taxon>Eukaryota</taxon>
        <taxon>Viridiplantae</taxon>
        <taxon>Streptophyta</taxon>
        <taxon>Embryophyta</taxon>
        <taxon>Marchantiophyta</taxon>
        <taxon>Marchantiopsida</taxon>
        <taxon>Marchantiidae</taxon>
        <taxon>Marchantiales</taxon>
        <taxon>Ricciaceae</taxon>
        <taxon>Riccia</taxon>
    </lineage>
</organism>
<dbReference type="InterPro" id="IPR036514">
    <property type="entry name" value="SGNH_hydro_sf"/>
</dbReference>
<dbReference type="Gene3D" id="3.40.50.1110">
    <property type="entry name" value="SGNH hydrolase"/>
    <property type="match status" value="1"/>
</dbReference>
<comment type="similarity">
    <text evidence="1">Belongs to the 'GDSL' lipolytic enzyme family.</text>
</comment>
<dbReference type="AlphaFoldDB" id="A0ABD1XK57"/>
<gene>
    <name evidence="2" type="ORF">R1flu_027908</name>
</gene>
<accession>A0ABD1XK57</accession>
<evidence type="ECO:0000313" key="3">
    <source>
        <dbReference type="Proteomes" id="UP001605036"/>
    </source>
</evidence>
<protein>
    <recommendedName>
        <fullName evidence="4">GDSL esterase/lipase</fullName>
    </recommendedName>
</protein>
<reference evidence="2 3" key="1">
    <citation type="submission" date="2024-09" db="EMBL/GenBank/DDBJ databases">
        <title>Chromosome-scale assembly of Riccia fluitans.</title>
        <authorList>
            <person name="Paukszto L."/>
            <person name="Sawicki J."/>
            <person name="Karawczyk K."/>
            <person name="Piernik-Szablinska J."/>
            <person name="Szczecinska M."/>
            <person name="Mazdziarz M."/>
        </authorList>
    </citation>
    <scope>NUCLEOTIDE SEQUENCE [LARGE SCALE GENOMIC DNA]</scope>
    <source>
        <strain evidence="2">Rf_01</strain>
        <tissue evidence="2">Aerial parts of the thallus</tissue>
    </source>
</reference>
<evidence type="ECO:0008006" key="4">
    <source>
        <dbReference type="Google" id="ProtNLM"/>
    </source>
</evidence>
<dbReference type="Proteomes" id="UP001605036">
    <property type="component" value="Unassembled WGS sequence"/>
</dbReference>
<evidence type="ECO:0000256" key="1">
    <source>
        <dbReference type="ARBA" id="ARBA00008668"/>
    </source>
</evidence>
<dbReference type="PANTHER" id="PTHR22835:SF659">
    <property type="entry name" value="GDSL LIPASE_ACYLHYDROLASE, PUTATIVE (AFU_ORTHOLOGUE AFUA_2G00510)-RELATED"/>
    <property type="match status" value="1"/>
</dbReference>
<comment type="caution">
    <text evidence="2">The sequence shown here is derived from an EMBL/GenBank/DDBJ whole genome shotgun (WGS) entry which is preliminary data.</text>
</comment>
<dbReference type="InterPro" id="IPR001087">
    <property type="entry name" value="GDSL"/>
</dbReference>